<dbReference type="Pfam" id="PF13445">
    <property type="entry name" value="zf-RING_UBOX"/>
    <property type="match status" value="1"/>
</dbReference>
<reference evidence="6" key="2">
    <citation type="submission" date="2025-09" db="UniProtKB">
        <authorList>
            <consortium name="Ensembl"/>
        </authorList>
    </citation>
    <scope>IDENTIFICATION</scope>
</reference>
<organism evidence="6 7">
    <name type="scientific">Neogobius melanostomus</name>
    <name type="common">round goby</name>
    <dbReference type="NCBI Taxonomy" id="47308"/>
    <lineage>
        <taxon>Eukaryota</taxon>
        <taxon>Metazoa</taxon>
        <taxon>Chordata</taxon>
        <taxon>Craniata</taxon>
        <taxon>Vertebrata</taxon>
        <taxon>Euteleostomi</taxon>
        <taxon>Actinopterygii</taxon>
        <taxon>Neopterygii</taxon>
        <taxon>Teleostei</taxon>
        <taxon>Neoteleostei</taxon>
        <taxon>Acanthomorphata</taxon>
        <taxon>Gobiaria</taxon>
        <taxon>Gobiiformes</taxon>
        <taxon>Gobioidei</taxon>
        <taxon>Gobiidae</taxon>
        <taxon>Benthophilinae</taxon>
        <taxon>Neogobiini</taxon>
        <taxon>Neogobius</taxon>
    </lineage>
</organism>
<dbReference type="GO" id="GO:0016567">
    <property type="term" value="P:protein ubiquitination"/>
    <property type="evidence" value="ECO:0007669"/>
    <property type="project" value="InterPro"/>
</dbReference>
<dbReference type="PANTHER" id="PTHR25465">
    <property type="entry name" value="B-BOX DOMAIN CONTAINING"/>
    <property type="match status" value="1"/>
</dbReference>
<dbReference type="InterPro" id="IPR003613">
    <property type="entry name" value="Ubox_domain"/>
</dbReference>
<dbReference type="PROSITE" id="PS50089">
    <property type="entry name" value="ZF_RING_2"/>
    <property type="match status" value="1"/>
</dbReference>
<feature type="domain" description="RING-type" evidence="5">
    <location>
        <begin position="46"/>
        <end position="86"/>
    </location>
</feature>
<dbReference type="InterPro" id="IPR001841">
    <property type="entry name" value="Znf_RING"/>
</dbReference>
<dbReference type="GO" id="GO:0004842">
    <property type="term" value="F:ubiquitin-protein transferase activity"/>
    <property type="evidence" value="ECO:0007669"/>
    <property type="project" value="InterPro"/>
</dbReference>
<name>A0A8C6URV1_9GOBI</name>
<proteinExistence type="predicted"/>
<evidence type="ECO:0000313" key="7">
    <source>
        <dbReference type="Proteomes" id="UP000694523"/>
    </source>
</evidence>
<sequence>GHKHTRLEQRRDGHTSILIKPLKLYFLLSAGMASVSCVLSEDQFLCSICLEVFTDPVTTPCGHSFCNICINKHWDNCDHCHCPVCKEEFSSRPKLKTNTFMLEMVSEFKTKPQKEDTESLESDSTGAGDVLCDISYYHSHFMCLQCSYSDHKSHNTVPLKEQCEEEQSELQQKIQERKQKIQEQFVEIHSFCLYTNKLILT</sequence>
<keyword evidence="7" id="KW-1185">Reference proteome</keyword>
<dbReference type="Gene3D" id="3.30.40.10">
    <property type="entry name" value="Zinc/RING finger domain, C3HC4 (zinc finger)"/>
    <property type="match status" value="1"/>
</dbReference>
<dbReference type="InterPro" id="IPR051051">
    <property type="entry name" value="E3_ubiq-ligase_TRIM/RNF"/>
</dbReference>
<dbReference type="AlphaFoldDB" id="A0A8C6URV1"/>
<dbReference type="Gene3D" id="3.30.160.60">
    <property type="entry name" value="Classic Zinc Finger"/>
    <property type="match status" value="1"/>
</dbReference>
<dbReference type="Proteomes" id="UP000694523">
    <property type="component" value="Unplaced"/>
</dbReference>
<evidence type="ECO:0000256" key="2">
    <source>
        <dbReference type="ARBA" id="ARBA00022771"/>
    </source>
</evidence>
<dbReference type="SUPFAM" id="SSF57850">
    <property type="entry name" value="RING/U-box"/>
    <property type="match status" value="1"/>
</dbReference>
<dbReference type="PROSITE" id="PS00518">
    <property type="entry name" value="ZF_RING_1"/>
    <property type="match status" value="1"/>
</dbReference>
<dbReference type="SMART" id="SM00184">
    <property type="entry name" value="RING"/>
    <property type="match status" value="1"/>
</dbReference>
<dbReference type="GO" id="GO:0008270">
    <property type="term" value="F:zinc ion binding"/>
    <property type="evidence" value="ECO:0007669"/>
    <property type="project" value="UniProtKB-KW"/>
</dbReference>
<evidence type="ECO:0000256" key="1">
    <source>
        <dbReference type="ARBA" id="ARBA00022723"/>
    </source>
</evidence>
<keyword evidence="3" id="KW-0862">Zinc</keyword>
<reference evidence="6" key="1">
    <citation type="submission" date="2025-08" db="UniProtKB">
        <authorList>
            <consortium name="Ensembl"/>
        </authorList>
    </citation>
    <scope>IDENTIFICATION</scope>
</reference>
<keyword evidence="1" id="KW-0479">Metal-binding</keyword>
<dbReference type="InterPro" id="IPR017907">
    <property type="entry name" value="Znf_RING_CS"/>
</dbReference>
<evidence type="ECO:0000313" key="6">
    <source>
        <dbReference type="Ensembl" id="ENSNMLP00000040323.1"/>
    </source>
</evidence>
<dbReference type="PANTHER" id="PTHR25465:SF32">
    <property type="entry name" value="BLOODTHIRSTY-RELATED GENE FAMILY, MEMBER 16 ISOFORM X1-RELATED"/>
    <property type="match status" value="1"/>
</dbReference>
<dbReference type="InterPro" id="IPR027370">
    <property type="entry name" value="Znf-RING_euk"/>
</dbReference>
<evidence type="ECO:0000256" key="4">
    <source>
        <dbReference type="PROSITE-ProRule" id="PRU00175"/>
    </source>
</evidence>
<evidence type="ECO:0000256" key="3">
    <source>
        <dbReference type="ARBA" id="ARBA00022833"/>
    </source>
</evidence>
<dbReference type="SUPFAM" id="SSF57845">
    <property type="entry name" value="B-box zinc-binding domain"/>
    <property type="match status" value="1"/>
</dbReference>
<accession>A0A8C6URV1</accession>
<dbReference type="Ensembl" id="ENSNMLT00000044859.1">
    <property type="protein sequence ID" value="ENSNMLP00000040323.1"/>
    <property type="gene ID" value="ENSNMLG00000024779.1"/>
</dbReference>
<evidence type="ECO:0000259" key="5">
    <source>
        <dbReference type="PROSITE" id="PS50089"/>
    </source>
</evidence>
<keyword evidence="2 4" id="KW-0863">Zinc-finger</keyword>
<dbReference type="InterPro" id="IPR013083">
    <property type="entry name" value="Znf_RING/FYVE/PHD"/>
</dbReference>
<protein>
    <recommendedName>
        <fullName evidence="5">RING-type domain-containing protein</fullName>
    </recommendedName>
</protein>
<dbReference type="SMART" id="SM00504">
    <property type="entry name" value="Ubox"/>
    <property type="match status" value="1"/>
</dbReference>